<dbReference type="RefSeq" id="WP_256651161.1">
    <property type="nucleotide sequence ID" value="NZ_JANIAA010000010.1"/>
</dbReference>
<dbReference type="EMBL" id="JANIAA010000010">
    <property type="protein sequence ID" value="MCQ8190116.1"/>
    <property type="molecule type" value="Genomic_DNA"/>
</dbReference>
<comment type="caution">
    <text evidence="1">The sequence shown here is derived from an EMBL/GenBank/DDBJ whole genome shotgun (WGS) entry which is preliminary data.</text>
</comment>
<gene>
    <name evidence="1" type="ORF">NP777_17930</name>
</gene>
<sequence length="142" mass="14888">MSASGVGPFENDSAMDLLDELRGLAEGEVIDALRDALSAAAEVEPGDFLDRDLGEPAVAASAVSLAKIKGRGSVLEEAELTDVVPEIPSSIFSLVVSALSRVLQEDSEAYGLWIDAGRGDEWKAEVERLLNEADEVTQGASG</sequence>
<dbReference type="InterPro" id="IPR025355">
    <property type="entry name" value="DUF4259"/>
</dbReference>
<keyword evidence="2" id="KW-1185">Reference proteome</keyword>
<reference evidence="1 2" key="1">
    <citation type="submission" date="2022-07" db="EMBL/GenBank/DDBJ databases">
        <authorList>
            <person name="Phongsopitanun W."/>
            <person name="Tanasupawat S."/>
        </authorList>
    </citation>
    <scope>NUCLEOTIDE SEQUENCE [LARGE SCALE GENOMIC DNA]</scope>
    <source>
        <strain evidence="1 2">RCU-064</strain>
    </source>
</reference>
<dbReference type="Pfam" id="PF14078">
    <property type="entry name" value="DUF4259"/>
    <property type="match status" value="1"/>
</dbReference>
<evidence type="ECO:0000313" key="2">
    <source>
        <dbReference type="Proteomes" id="UP001204746"/>
    </source>
</evidence>
<evidence type="ECO:0000313" key="1">
    <source>
        <dbReference type="EMBL" id="MCQ8190116.1"/>
    </source>
</evidence>
<protein>
    <submittedName>
        <fullName evidence="1">DUF4259 domain-containing protein</fullName>
    </submittedName>
</protein>
<accession>A0ABT1UYN2</accession>
<organism evidence="1 2">
    <name type="scientific">Streptomyces rugosispiralis</name>
    <dbReference type="NCBI Taxonomy" id="2967341"/>
    <lineage>
        <taxon>Bacteria</taxon>
        <taxon>Bacillati</taxon>
        <taxon>Actinomycetota</taxon>
        <taxon>Actinomycetes</taxon>
        <taxon>Kitasatosporales</taxon>
        <taxon>Streptomycetaceae</taxon>
        <taxon>Streptomyces</taxon>
    </lineage>
</organism>
<proteinExistence type="predicted"/>
<name>A0ABT1UYN2_9ACTN</name>
<dbReference type="Proteomes" id="UP001204746">
    <property type="component" value="Unassembled WGS sequence"/>
</dbReference>